<evidence type="ECO:0000256" key="1">
    <source>
        <dbReference type="SAM" id="MobiDB-lite"/>
    </source>
</evidence>
<dbReference type="PANTHER" id="PTHR35361:SF1">
    <property type="entry name" value="OS08G0443700 PROTEIN"/>
    <property type="match status" value="1"/>
</dbReference>
<protein>
    <submittedName>
        <fullName evidence="2">Uncharacterized protein</fullName>
    </submittedName>
</protein>
<reference evidence="2" key="1">
    <citation type="submission" date="2020-10" db="EMBL/GenBank/DDBJ databases">
        <authorList>
            <person name="Han B."/>
            <person name="Lu T."/>
            <person name="Zhao Q."/>
            <person name="Huang X."/>
            <person name="Zhao Y."/>
        </authorList>
    </citation>
    <scope>NUCLEOTIDE SEQUENCE</scope>
</reference>
<dbReference type="PANTHER" id="PTHR35361">
    <property type="entry name" value="OS08G0443700 PROTEIN"/>
    <property type="match status" value="1"/>
</dbReference>
<dbReference type="Proteomes" id="UP000604825">
    <property type="component" value="Unassembled WGS sequence"/>
</dbReference>
<organism evidence="2 3">
    <name type="scientific">Miscanthus lutarioriparius</name>
    <dbReference type="NCBI Taxonomy" id="422564"/>
    <lineage>
        <taxon>Eukaryota</taxon>
        <taxon>Viridiplantae</taxon>
        <taxon>Streptophyta</taxon>
        <taxon>Embryophyta</taxon>
        <taxon>Tracheophyta</taxon>
        <taxon>Spermatophyta</taxon>
        <taxon>Magnoliopsida</taxon>
        <taxon>Liliopsida</taxon>
        <taxon>Poales</taxon>
        <taxon>Poaceae</taxon>
        <taxon>PACMAD clade</taxon>
        <taxon>Panicoideae</taxon>
        <taxon>Andropogonodae</taxon>
        <taxon>Andropogoneae</taxon>
        <taxon>Saccharinae</taxon>
        <taxon>Miscanthus</taxon>
    </lineage>
</organism>
<sequence length="144" mass="15503">MGRAQDQVSYLSFIKHSSHKSATSPPPKPGRANSAERWDAHKKAATILASSSSSSGMPSLVSSKCSISRASSAERWDVHKKRCPPQDELLDDGESSSTGSNDIDMEEEEIVWKPRTMYAGPGFVVAAPEPSMLPMPTSFLVPVA</sequence>
<accession>A0A811QPW6</accession>
<evidence type="ECO:0000313" key="3">
    <source>
        <dbReference type="Proteomes" id="UP000604825"/>
    </source>
</evidence>
<feature type="region of interest" description="Disordered" evidence="1">
    <location>
        <begin position="1"/>
        <end position="40"/>
    </location>
</feature>
<dbReference type="GO" id="GO:0016071">
    <property type="term" value="P:mRNA metabolic process"/>
    <property type="evidence" value="ECO:0007669"/>
    <property type="project" value="UniProtKB-ARBA"/>
</dbReference>
<dbReference type="Pfam" id="PF15365">
    <property type="entry name" value="PNRC"/>
    <property type="match status" value="1"/>
</dbReference>
<dbReference type="AlphaFoldDB" id="A0A811QPW6"/>
<feature type="compositionally biased region" description="Polar residues" evidence="1">
    <location>
        <begin position="1"/>
        <end position="10"/>
    </location>
</feature>
<dbReference type="EMBL" id="CAJGYO010000010">
    <property type="protein sequence ID" value="CAD6258212.1"/>
    <property type="molecule type" value="Genomic_DNA"/>
</dbReference>
<comment type="caution">
    <text evidence="2">The sequence shown here is derived from an EMBL/GenBank/DDBJ whole genome shotgun (WGS) entry which is preliminary data.</text>
</comment>
<feature type="region of interest" description="Disordered" evidence="1">
    <location>
        <begin position="71"/>
        <end position="105"/>
    </location>
</feature>
<gene>
    <name evidence="2" type="ORF">NCGR_LOCUS41690</name>
</gene>
<keyword evidence="3" id="KW-1185">Reference proteome</keyword>
<dbReference type="InterPro" id="IPR028322">
    <property type="entry name" value="PNRC-like_rgn"/>
</dbReference>
<dbReference type="OrthoDB" id="696425at2759"/>
<proteinExistence type="predicted"/>
<name>A0A811QPW6_9POAL</name>
<evidence type="ECO:0000313" key="2">
    <source>
        <dbReference type="EMBL" id="CAD6258212.1"/>
    </source>
</evidence>